<dbReference type="WBParaSite" id="SPAL_0000511800.1">
    <property type="protein sequence ID" value="SPAL_0000511800.1"/>
    <property type="gene ID" value="SPAL_0000511800"/>
</dbReference>
<dbReference type="AlphaFoldDB" id="A0A0N5BGL5"/>
<evidence type="ECO:0000256" key="1">
    <source>
        <dbReference type="ARBA" id="ARBA00004613"/>
    </source>
</evidence>
<dbReference type="Gene3D" id="2.60.40.3330">
    <property type="match status" value="1"/>
</dbReference>
<dbReference type="InterPro" id="IPR038479">
    <property type="entry name" value="Transthyretin-like_sf"/>
</dbReference>
<evidence type="ECO:0000313" key="6">
    <source>
        <dbReference type="Proteomes" id="UP000046392"/>
    </source>
</evidence>
<evidence type="ECO:0000313" key="7">
    <source>
        <dbReference type="WBParaSite" id="SPAL_0000511800.1"/>
    </source>
</evidence>
<keyword evidence="3" id="KW-0964">Secreted</keyword>
<evidence type="ECO:0000256" key="3">
    <source>
        <dbReference type="ARBA" id="ARBA00022525"/>
    </source>
</evidence>
<dbReference type="InterPro" id="IPR001534">
    <property type="entry name" value="Transthyretin-like"/>
</dbReference>
<evidence type="ECO:0000256" key="2">
    <source>
        <dbReference type="ARBA" id="ARBA00010112"/>
    </source>
</evidence>
<dbReference type="PANTHER" id="PTHR21700">
    <property type="entry name" value="TRANSTHYRETIN-LIKE FAMILY PROTEIN-RELATED"/>
    <property type="match status" value="1"/>
</dbReference>
<comment type="similarity">
    <text evidence="2">Belongs to the nematode transthyretin-like family.</text>
</comment>
<evidence type="ECO:0000256" key="5">
    <source>
        <dbReference type="SAM" id="SignalP"/>
    </source>
</evidence>
<protein>
    <submittedName>
        <fullName evidence="7">Transthyretin-like family-containing protein</fullName>
    </submittedName>
</protein>
<reference evidence="7" key="1">
    <citation type="submission" date="2017-02" db="UniProtKB">
        <authorList>
            <consortium name="WormBaseParasite"/>
        </authorList>
    </citation>
    <scope>IDENTIFICATION</scope>
</reference>
<comment type="subcellular location">
    <subcellularLocation>
        <location evidence="1">Secreted</location>
    </subcellularLocation>
</comment>
<evidence type="ECO:0000256" key="4">
    <source>
        <dbReference type="ARBA" id="ARBA00022729"/>
    </source>
</evidence>
<accession>A0A0N5BGL5</accession>
<keyword evidence="4 5" id="KW-0732">Signal</keyword>
<feature type="chain" id="PRO_5005894489" evidence="5">
    <location>
        <begin position="20"/>
        <end position="145"/>
    </location>
</feature>
<dbReference type="GO" id="GO:0005576">
    <property type="term" value="C:extracellular region"/>
    <property type="evidence" value="ECO:0007669"/>
    <property type="project" value="UniProtKB-SubCell"/>
</dbReference>
<keyword evidence="6" id="KW-1185">Reference proteome</keyword>
<organism evidence="6 7">
    <name type="scientific">Strongyloides papillosus</name>
    <name type="common">Intestinal threadworm</name>
    <dbReference type="NCBI Taxonomy" id="174720"/>
    <lineage>
        <taxon>Eukaryota</taxon>
        <taxon>Metazoa</taxon>
        <taxon>Ecdysozoa</taxon>
        <taxon>Nematoda</taxon>
        <taxon>Chromadorea</taxon>
        <taxon>Rhabditida</taxon>
        <taxon>Tylenchina</taxon>
        <taxon>Panagrolaimomorpha</taxon>
        <taxon>Strongyloidoidea</taxon>
        <taxon>Strongyloididae</taxon>
        <taxon>Strongyloides</taxon>
    </lineage>
</organism>
<dbReference type="Pfam" id="PF01060">
    <property type="entry name" value="TTR-52"/>
    <property type="match status" value="1"/>
</dbReference>
<name>A0A0N5BGL5_STREA</name>
<proteinExistence type="inferred from homology"/>
<sequence>MNFITIIFILLIFVQNSLEGRGFKRIQVVGVKGKILCKGRNYGTTRVKLTNHISFRNISVMDSISSKKNGDFYVRGHHFGYYFIRPFLEIFHKCYHRGYQCYRKISIRVPADYIFKGPIIKDFYDVGTINLAKNGYQSKICSKPY</sequence>
<dbReference type="PANTHER" id="PTHR21700:SF24">
    <property type="entry name" value="TRANSTHYRETIN-LIKE FAMILY PROTEIN"/>
    <property type="match status" value="1"/>
</dbReference>
<dbReference type="Proteomes" id="UP000046392">
    <property type="component" value="Unplaced"/>
</dbReference>
<feature type="signal peptide" evidence="5">
    <location>
        <begin position="1"/>
        <end position="19"/>
    </location>
</feature>
<dbReference type="GO" id="GO:0009986">
    <property type="term" value="C:cell surface"/>
    <property type="evidence" value="ECO:0007669"/>
    <property type="project" value="InterPro"/>
</dbReference>